<accession>A0A9Q0JU12</accession>
<sequence>MSLPIGSPPPTILLVGAKQEVPNLPPPLSVSTTDDMTTRMRNRVHILTTNQDAAPMPPSLLVTSPVDMTVVSEKYGHSHVARQMRESRGQHPEKEEPPRVVSKAYEEFGIKGDRYTWWG</sequence>
<reference evidence="2" key="1">
    <citation type="journal article" date="2023" name="Plant J.">
        <title>The genome of the king protea, Protea cynaroides.</title>
        <authorList>
            <person name="Chang J."/>
            <person name="Duong T.A."/>
            <person name="Schoeman C."/>
            <person name="Ma X."/>
            <person name="Roodt D."/>
            <person name="Barker N."/>
            <person name="Li Z."/>
            <person name="Van de Peer Y."/>
            <person name="Mizrachi E."/>
        </authorList>
    </citation>
    <scope>NUCLEOTIDE SEQUENCE</scope>
    <source>
        <tissue evidence="2">Young leaves</tissue>
    </source>
</reference>
<dbReference type="EMBL" id="JAMYWD010000012">
    <property type="protein sequence ID" value="KAJ4950193.1"/>
    <property type="molecule type" value="Genomic_DNA"/>
</dbReference>
<protein>
    <submittedName>
        <fullName evidence="2">Uncharacterized protein</fullName>
    </submittedName>
</protein>
<feature type="compositionally biased region" description="Basic and acidic residues" evidence="1">
    <location>
        <begin position="83"/>
        <end position="100"/>
    </location>
</feature>
<keyword evidence="3" id="KW-1185">Reference proteome</keyword>
<gene>
    <name evidence="2" type="ORF">NE237_027025</name>
</gene>
<dbReference type="Proteomes" id="UP001141806">
    <property type="component" value="Unassembled WGS sequence"/>
</dbReference>
<evidence type="ECO:0000313" key="2">
    <source>
        <dbReference type="EMBL" id="KAJ4950193.1"/>
    </source>
</evidence>
<feature type="region of interest" description="Disordered" evidence="1">
    <location>
        <begin position="79"/>
        <end position="100"/>
    </location>
</feature>
<evidence type="ECO:0000313" key="3">
    <source>
        <dbReference type="Proteomes" id="UP001141806"/>
    </source>
</evidence>
<name>A0A9Q0JU12_9MAGN</name>
<organism evidence="2 3">
    <name type="scientific">Protea cynaroides</name>
    <dbReference type="NCBI Taxonomy" id="273540"/>
    <lineage>
        <taxon>Eukaryota</taxon>
        <taxon>Viridiplantae</taxon>
        <taxon>Streptophyta</taxon>
        <taxon>Embryophyta</taxon>
        <taxon>Tracheophyta</taxon>
        <taxon>Spermatophyta</taxon>
        <taxon>Magnoliopsida</taxon>
        <taxon>Proteales</taxon>
        <taxon>Proteaceae</taxon>
        <taxon>Protea</taxon>
    </lineage>
</organism>
<comment type="caution">
    <text evidence="2">The sequence shown here is derived from an EMBL/GenBank/DDBJ whole genome shotgun (WGS) entry which is preliminary data.</text>
</comment>
<proteinExistence type="predicted"/>
<evidence type="ECO:0000256" key="1">
    <source>
        <dbReference type="SAM" id="MobiDB-lite"/>
    </source>
</evidence>
<dbReference type="AlphaFoldDB" id="A0A9Q0JU12"/>